<feature type="domain" description="Methyltransferase" evidence="2">
    <location>
        <begin position="42"/>
        <end position="139"/>
    </location>
</feature>
<evidence type="ECO:0000259" key="2">
    <source>
        <dbReference type="Pfam" id="PF13649"/>
    </source>
</evidence>
<dbReference type="SUPFAM" id="SSF53335">
    <property type="entry name" value="S-adenosyl-L-methionine-dependent methyltransferases"/>
    <property type="match status" value="1"/>
</dbReference>
<dbReference type="Gene3D" id="3.40.50.150">
    <property type="entry name" value="Vaccinia Virus protein VP39"/>
    <property type="match status" value="1"/>
</dbReference>
<dbReference type="CDD" id="cd02440">
    <property type="entry name" value="AdoMet_MTases"/>
    <property type="match status" value="1"/>
</dbReference>
<dbReference type="InterPro" id="IPR029063">
    <property type="entry name" value="SAM-dependent_MTases_sf"/>
</dbReference>
<gene>
    <name evidence="3" type="ORF">Cva_00473</name>
</gene>
<dbReference type="GO" id="GO:0032259">
    <property type="term" value="P:methylation"/>
    <property type="evidence" value="ECO:0007669"/>
    <property type="project" value="UniProtKB-KW"/>
</dbReference>
<evidence type="ECO:0000313" key="4">
    <source>
        <dbReference type="Proteomes" id="UP000036771"/>
    </source>
</evidence>
<keyword evidence="3" id="KW-0489">Methyltransferase</keyword>
<dbReference type="GO" id="GO:0008168">
    <property type="term" value="F:methyltransferase activity"/>
    <property type="evidence" value="ECO:0007669"/>
    <property type="project" value="UniProtKB-KW"/>
</dbReference>
<evidence type="ECO:0000313" key="3">
    <source>
        <dbReference type="EMBL" id="GAO97833.1"/>
    </source>
</evidence>
<keyword evidence="4" id="KW-1185">Reference proteome</keyword>
<dbReference type="EMBL" id="BBVC01000019">
    <property type="protein sequence ID" value="GAO97833.1"/>
    <property type="molecule type" value="Genomic_DNA"/>
</dbReference>
<sequence length="244" mass="27245">MKNSPLFGIPTANKKGYVRETLVNEYGQFFLGYIEHLSSPTVLDIGAAYGLTTSIPALIAGAFVVANDLDTTHLDVLKSKAPAHLLDHLTLCVGKFPQEIDFSSNNFDAIVMLQVLHFLKAEEIEQGIPLLYDWLKPGGKVFLTVISPYIGVLRDFLPVYQARKEQKISWPGQVENIKEYCNHPCTSLNPDFIHVFEPDILEKIFLKVGFKVEKVGFYPIHPGAEPDFRNDGRECVGIIASKPL</sequence>
<evidence type="ECO:0000256" key="1">
    <source>
        <dbReference type="ARBA" id="ARBA00022679"/>
    </source>
</evidence>
<dbReference type="PANTHER" id="PTHR43861">
    <property type="entry name" value="TRANS-ACONITATE 2-METHYLTRANSFERASE-RELATED"/>
    <property type="match status" value="1"/>
</dbReference>
<dbReference type="Pfam" id="PF13649">
    <property type="entry name" value="Methyltransf_25"/>
    <property type="match status" value="1"/>
</dbReference>
<comment type="caution">
    <text evidence="3">The sequence shown here is derived from an EMBL/GenBank/DDBJ whole genome shotgun (WGS) entry which is preliminary data.</text>
</comment>
<keyword evidence="1 3" id="KW-0808">Transferase</keyword>
<dbReference type="AlphaFoldDB" id="A0A0K8MC91"/>
<protein>
    <submittedName>
        <fullName evidence="3">Methyltransferase domain protein</fullName>
    </submittedName>
</protein>
<organism evidence="3 4">
    <name type="scientific">Caedimonas varicaedens</name>
    <dbReference type="NCBI Taxonomy" id="1629334"/>
    <lineage>
        <taxon>Bacteria</taxon>
        <taxon>Pseudomonadati</taxon>
        <taxon>Pseudomonadota</taxon>
        <taxon>Alphaproteobacteria</taxon>
        <taxon>Holosporales</taxon>
        <taxon>Caedimonadaceae</taxon>
        <taxon>Caedimonas</taxon>
    </lineage>
</organism>
<dbReference type="Proteomes" id="UP000036771">
    <property type="component" value="Unassembled WGS sequence"/>
</dbReference>
<proteinExistence type="predicted"/>
<name>A0A0K8MC91_9PROT</name>
<dbReference type="STRING" id="1629334.Cva_00473"/>
<reference evidence="3 4" key="1">
    <citation type="submission" date="2015-03" db="EMBL/GenBank/DDBJ databases">
        <title>Caedibacter varicaedens, whole genome shotgun sequence.</title>
        <authorList>
            <person name="Suzuki H."/>
            <person name="Dapper A.L."/>
            <person name="Gibson A.K."/>
            <person name="Jackson C."/>
            <person name="Lee H."/>
            <person name="Pejaver V.R."/>
            <person name="Doak T."/>
            <person name="Lynch M."/>
        </authorList>
    </citation>
    <scope>NUCLEOTIDE SEQUENCE [LARGE SCALE GENOMIC DNA]</scope>
</reference>
<accession>A0A0K8MC91</accession>
<dbReference type="InterPro" id="IPR041698">
    <property type="entry name" value="Methyltransf_25"/>
</dbReference>